<dbReference type="SUPFAM" id="SSF101852">
    <property type="entry name" value="Bacterial fluorinating enzyme, C-terminal domain"/>
    <property type="match status" value="1"/>
</dbReference>
<name>A0A5A7N8B4_9PROT</name>
<evidence type="ECO:0000313" key="3">
    <source>
        <dbReference type="Proteomes" id="UP000324996"/>
    </source>
</evidence>
<evidence type="ECO:0000313" key="2">
    <source>
        <dbReference type="EMBL" id="GER04593.1"/>
    </source>
</evidence>
<dbReference type="RefSeq" id="WP_390624396.1">
    <property type="nucleotide sequence ID" value="NZ_BKCN01000011.1"/>
</dbReference>
<sequence>MRADKLGKASLMLGGRRLPHGRTFADHPPGMAFWYANSSGLAEIAVTKGSAARQLDLEIGTAISLTA</sequence>
<proteinExistence type="predicted"/>
<dbReference type="InterPro" id="IPR023227">
    <property type="entry name" value="SAM_OH_AdoTrfase_C_sf"/>
</dbReference>
<keyword evidence="3" id="KW-1185">Reference proteome</keyword>
<accession>A0A5A7N8B4</accession>
<dbReference type="InterPro" id="IPR046470">
    <property type="entry name" value="SAM_HAT_C"/>
</dbReference>
<evidence type="ECO:0000259" key="1">
    <source>
        <dbReference type="Pfam" id="PF20257"/>
    </source>
</evidence>
<feature type="domain" description="S-adenosyl-l-methionine hydroxide adenosyltransferase C-terminal" evidence="1">
    <location>
        <begin position="14"/>
        <end position="63"/>
    </location>
</feature>
<protein>
    <recommendedName>
        <fullName evidence="1">S-adenosyl-l-methionine hydroxide adenosyltransferase C-terminal domain-containing protein</fullName>
    </recommendedName>
</protein>
<dbReference type="Pfam" id="PF20257">
    <property type="entry name" value="SAM_HAT_C"/>
    <property type="match status" value="1"/>
</dbReference>
<reference evidence="2 3" key="1">
    <citation type="submission" date="2019-09" db="EMBL/GenBank/DDBJ databases">
        <title>NBRP : Genome information of microbial organism related human and environment.</title>
        <authorList>
            <person name="Hattori M."/>
            <person name="Oshima K."/>
            <person name="Inaba H."/>
            <person name="Suda W."/>
            <person name="Sakamoto M."/>
            <person name="Iino T."/>
            <person name="Kitahara M."/>
            <person name="Oshida Y."/>
            <person name="Iida T."/>
            <person name="Kudo T."/>
            <person name="Itoh T."/>
            <person name="Ohkuma M."/>
        </authorList>
    </citation>
    <scope>NUCLEOTIDE SEQUENCE [LARGE SCALE GENOMIC DNA]</scope>
    <source>
        <strain evidence="2 3">Q-1</strain>
    </source>
</reference>
<dbReference type="EMBL" id="BKCN01000011">
    <property type="protein sequence ID" value="GER04593.1"/>
    <property type="molecule type" value="Genomic_DNA"/>
</dbReference>
<dbReference type="AlphaFoldDB" id="A0A5A7N8B4"/>
<gene>
    <name evidence="2" type="ORF">JCM17846_22750</name>
</gene>
<dbReference type="Proteomes" id="UP000324996">
    <property type="component" value="Unassembled WGS sequence"/>
</dbReference>
<organism evidence="2 3">
    <name type="scientific">Iodidimonas nitroreducens</name>
    <dbReference type="NCBI Taxonomy" id="1236968"/>
    <lineage>
        <taxon>Bacteria</taxon>
        <taxon>Pseudomonadati</taxon>
        <taxon>Pseudomonadota</taxon>
        <taxon>Alphaproteobacteria</taxon>
        <taxon>Iodidimonadales</taxon>
        <taxon>Iodidimonadaceae</taxon>
        <taxon>Iodidimonas</taxon>
    </lineage>
</organism>
<dbReference type="Gene3D" id="2.40.30.90">
    <property type="entry name" value="Bacterial fluorinating enzyme like"/>
    <property type="match status" value="1"/>
</dbReference>
<comment type="caution">
    <text evidence="2">The sequence shown here is derived from an EMBL/GenBank/DDBJ whole genome shotgun (WGS) entry which is preliminary data.</text>
</comment>